<comment type="catalytic activity">
    <reaction evidence="1 13">
        <text>2 a ubiquinol + O2 = 2 a ubiquinone + 2 H2O</text>
        <dbReference type="Rhea" id="RHEA:30255"/>
        <dbReference type="Rhea" id="RHEA-COMP:9565"/>
        <dbReference type="Rhea" id="RHEA-COMP:9566"/>
        <dbReference type="ChEBI" id="CHEBI:15377"/>
        <dbReference type="ChEBI" id="CHEBI:15379"/>
        <dbReference type="ChEBI" id="CHEBI:16389"/>
        <dbReference type="ChEBI" id="CHEBI:17976"/>
        <dbReference type="EC" id="1.10.3.11"/>
    </reaction>
</comment>
<dbReference type="Proteomes" id="UP001154282">
    <property type="component" value="Unassembled WGS sequence"/>
</dbReference>
<comment type="caution">
    <text evidence="17">The sequence shown here is derived from an EMBL/GenBank/DDBJ whole genome shotgun (WGS) entry which is preliminary data.</text>
</comment>
<dbReference type="PANTHER" id="PTHR31803">
    <property type="entry name" value="ALTERNATIVE OXIDASE"/>
    <property type="match status" value="1"/>
</dbReference>
<evidence type="ECO:0000256" key="1">
    <source>
        <dbReference type="ARBA" id="ARBA00001192"/>
    </source>
</evidence>
<keyword evidence="12 13" id="KW-0472">Membrane</keyword>
<feature type="transmembrane region" description="Helical" evidence="15">
    <location>
        <begin position="215"/>
        <end position="235"/>
    </location>
</feature>
<evidence type="ECO:0000256" key="2">
    <source>
        <dbReference type="ARBA" id="ARBA00004370"/>
    </source>
</evidence>
<evidence type="ECO:0000256" key="6">
    <source>
        <dbReference type="ARBA" id="ARBA00022692"/>
    </source>
</evidence>
<evidence type="ECO:0000256" key="3">
    <source>
        <dbReference type="ARBA" id="ARBA00008388"/>
    </source>
</evidence>
<dbReference type="GO" id="GO:0005739">
    <property type="term" value="C:mitochondrion"/>
    <property type="evidence" value="ECO:0007669"/>
    <property type="project" value="TreeGrafter"/>
</dbReference>
<proteinExistence type="inferred from homology"/>
<accession>A0AAV0S257</accession>
<keyword evidence="6 13" id="KW-0812">Transmembrane</keyword>
<dbReference type="EC" id="1.10.3.11" evidence="13"/>
<dbReference type="GO" id="GO:0046872">
    <property type="term" value="F:metal ion binding"/>
    <property type="evidence" value="ECO:0007669"/>
    <property type="project" value="UniProtKB-UniRule"/>
</dbReference>
<feature type="region of interest" description="Disordered" evidence="14">
    <location>
        <begin position="282"/>
        <end position="310"/>
    </location>
</feature>
<dbReference type="EMBL" id="CAMGYJ010000011">
    <property type="protein sequence ID" value="CAI0626072.1"/>
    <property type="molecule type" value="Genomic_DNA"/>
</dbReference>
<keyword evidence="4" id="KW-0813">Transport</keyword>
<evidence type="ECO:0000256" key="15">
    <source>
        <dbReference type="SAM" id="Phobius"/>
    </source>
</evidence>
<comment type="subcellular location">
    <subcellularLocation>
        <location evidence="2">Membrane</location>
    </subcellularLocation>
</comment>
<dbReference type="AlphaFoldDB" id="A0AAV0S257"/>
<feature type="compositionally biased region" description="Basic and acidic residues" evidence="14">
    <location>
        <begin position="299"/>
        <end position="308"/>
    </location>
</feature>
<protein>
    <recommendedName>
        <fullName evidence="13">Ubiquinol oxidase</fullName>
        <ecNumber evidence="13">1.10.3.11</ecNumber>
    </recommendedName>
</protein>
<dbReference type="GO" id="GO:0009579">
    <property type="term" value="C:thylakoid"/>
    <property type="evidence" value="ECO:0007669"/>
    <property type="project" value="TreeGrafter"/>
</dbReference>
<keyword evidence="5 13" id="KW-0679">Respiratory chain</keyword>
<evidence type="ECO:0000256" key="10">
    <source>
        <dbReference type="ARBA" id="ARBA00023002"/>
    </source>
</evidence>
<keyword evidence="11 13" id="KW-0408">Iron</keyword>
<reference evidence="17" key="1">
    <citation type="submission" date="2022-08" db="EMBL/GenBank/DDBJ databases">
        <authorList>
            <person name="Gutierrez-Valencia J."/>
        </authorList>
    </citation>
    <scope>NUCLEOTIDE SEQUENCE</scope>
</reference>
<keyword evidence="18" id="KW-1185">Reference proteome</keyword>
<dbReference type="GO" id="GO:0010230">
    <property type="term" value="P:alternative respiration"/>
    <property type="evidence" value="ECO:0007669"/>
    <property type="project" value="TreeGrafter"/>
</dbReference>
<dbReference type="GO" id="GO:0016020">
    <property type="term" value="C:membrane"/>
    <property type="evidence" value="ECO:0007669"/>
    <property type="project" value="UniProtKB-SubCell"/>
</dbReference>
<dbReference type="Gene3D" id="1.20.1260.140">
    <property type="entry name" value="Alternative oxidase"/>
    <property type="match status" value="1"/>
</dbReference>
<name>A0AAV0S257_9ROSI</name>
<keyword evidence="7 13" id="KW-0479">Metal-binding</keyword>
<evidence type="ECO:0000256" key="14">
    <source>
        <dbReference type="SAM" id="MobiDB-lite"/>
    </source>
</evidence>
<evidence type="ECO:0000313" key="18">
    <source>
        <dbReference type="Proteomes" id="UP001154282"/>
    </source>
</evidence>
<evidence type="ECO:0000256" key="7">
    <source>
        <dbReference type="ARBA" id="ARBA00022723"/>
    </source>
</evidence>
<evidence type="ECO:0000256" key="9">
    <source>
        <dbReference type="ARBA" id="ARBA00022989"/>
    </source>
</evidence>
<dbReference type="EMBL" id="CAMGYJ010000011">
    <property type="protein sequence ID" value="CAI0626030.1"/>
    <property type="molecule type" value="Genomic_DNA"/>
</dbReference>
<dbReference type="Pfam" id="PF01786">
    <property type="entry name" value="AOX"/>
    <property type="match status" value="1"/>
</dbReference>
<dbReference type="GO" id="GO:0009916">
    <property type="term" value="F:alternative oxidase activity"/>
    <property type="evidence" value="ECO:0007669"/>
    <property type="project" value="UniProtKB-UniRule"/>
</dbReference>
<dbReference type="GO" id="GO:0016117">
    <property type="term" value="P:carotenoid biosynthetic process"/>
    <property type="evidence" value="ECO:0007669"/>
    <property type="project" value="TreeGrafter"/>
</dbReference>
<dbReference type="InterPro" id="IPR002680">
    <property type="entry name" value="AOX"/>
</dbReference>
<dbReference type="GO" id="GO:0106292">
    <property type="term" value="F:superoxide-generating NADPH oxidase activity"/>
    <property type="evidence" value="ECO:0007669"/>
    <property type="project" value="UniProtKB-ARBA"/>
</dbReference>
<evidence type="ECO:0000313" key="16">
    <source>
        <dbReference type="EMBL" id="CAI0626030.1"/>
    </source>
</evidence>
<evidence type="ECO:0000256" key="11">
    <source>
        <dbReference type="ARBA" id="ARBA00023004"/>
    </source>
</evidence>
<dbReference type="GO" id="GO:0102721">
    <property type="term" value="F:ubiquinol:oxygen oxidoreductase activity"/>
    <property type="evidence" value="ECO:0007669"/>
    <property type="project" value="UniProtKB-EC"/>
</dbReference>
<feature type="non-terminal residue" evidence="17">
    <location>
        <position position="1"/>
    </location>
</feature>
<comment type="cofactor">
    <cofactor evidence="13">
        <name>Fe cation</name>
        <dbReference type="ChEBI" id="CHEBI:24875"/>
    </cofactor>
    <text evidence="13">Binds 2 iron ions per subunit.</text>
</comment>
<feature type="region of interest" description="Disordered" evidence="14">
    <location>
        <begin position="136"/>
        <end position="159"/>
    </location>
</feature>
<dbReference type="PANTHER" id="PTHR31803:SF10">
    <property type="entry name" value="UBIQUINOL OXIDASE 4, CHLOROPLASTIC_CHROMOPLASTIC"/>
    <property type="match status" value="1"/>
</dbReference>
<evidence type="ECO:0000256" key="4">
    <source>
        <dbReference type="ARBA" id="ARBA00022448"/>
    </source>
</evidence>
<keyword evidence="10 13" id="KW-0560">Oxidoreductase</keyword>
<sequence length="340" mass="38216">SKTDGRQKRGNVQRCIFCWGSGQFLLIPSLSPSPPLRRSTTKWNFSFSGRLREPETDSRGLSFCTAMTLAALCSSTVPAISPATYTAGNNLSRTNLLPLVPLRPSFSSKSYPVRAAVVREQEEKEVVVEETFRPKTSGFNVQEGGSGGSQSQREPPQPDSDQLIIKIEQSINVFLTDTVIKVLDTFYRDRDYARFFVLETIARELGGNSWWFDRFLAQHIAVFYYFMTVFMYALSPRMAYELKEMPAPEVAVRYYTGGDLYLFDNLYDTFVNIREDEGEHCQTMKASQTPGNLRSPHSYADDGSKEDELSSGCMDTELHCEGIVDCLKKSVGPGLSKTKQ</sequence>
<comment type="similarity">
    <text evidence="3 13">Belongs to the alternative oxidase family.</text>
</comment>
<evidence type="ECO:0000313" key="17">
    <source>
        <dbReference type="EMBL" id="CAI0626072.1"/>
    </source>
</evidence>
<keyword evidence="9 15" id="KW-1133">Transmembrane helix</keyword>
<evidence type="ECO:0000256" key="13">
    <source>
        <dbReference type="RuleBase" id="RU003779"/>
    </source>
</evidence>
<gene>
    <name evidence="16" type="ORF">LITE_LOCUS50687</name>
    <name evidence="17" type="ORF">LITE_LOCUS50704</name>
</gene>
<dbReference type="InterPro" id="IPR038659">
    <property type="entry name" value="AOX_sf"/>
</dbReference>
<dbReference type="GO" id="GO:0098803">
    <property type="term" value="C:respiratory chain complex"/>
    <property type="evidence" value="ECO:0007669"/>
    <property type="project" value="UniProtKB-UniRule"/>
</dbReference>
<keyword evidence="8 13" id="KW-0249">Electron transport</keyword>
<evidence type="ECO:0000256" key="5">
    <source>
        <dbReference type="ARBA" id="ARBA00022660"/>
    </source>
</evidence>
<evidence type="ECO:0000256" key="12">
    <source>
        <dbReference type="ARBA" id="ARBA00023136"/>
    </source>
</evidence>
<evidence type="ECO:0000256" key="8">
    <source>
        <dbReference type="ARBA" id="ARBA00022982"/>
    </source>
</evidence>
<organism evidence="17 18">
    <name type="scientific">Linum tenue</name>
    <dbReference type="NCBI Taxonomy" id="586396"/>
    <lineage>
        <taxon>Eukaryota</taxon>
        <taxon>Viridiplantae</taxon>
        <taxon>Streptophyta</taxon>
        <taxon>Embryophyta</taxon>
        <taxon>Tracheophyta</taxon>
        <taxon>Spermatophyta</taxon>
        <taxon>Magnoliopsida</taxon>
        <taxon>eudicotyledons</taxon>
        <taxon>Gunneridae</taxon>
        <taxon>Pentapetalae</taxon>
        <taxon>rosids</taxon>
        <taxon>fabids</taxon>
        <taxon>Malpighiales</taxon>
        <taxon>Linaceae</taxon>
        <taxon>Linum</taxon>
    </lineage>
</organism>